<evidence type="ECO:0000256" key="10">
    <source>
        <dbReference type="ARBA" id="ARBA00022777"/>
    </source>
</evidence>
<keyword evidence="6" id="KW-0812">Transmembrane</keyword>
<dbReference type="Pfam" id="PF00069">
    <property type="entry name" value="Pkinase"/>
    <property type="match status" value="1"/>
</dbReference>
<dbReference type="STRING" id="88036.D8R9E4"/>
<dbReference type="InterPro" id="IPR011009">
    <property type="entry name" value="Kinase-like_dom_sf"/>
</dbReference>
<evidence type="ECO:0000256" key="12">
    <source>
        <dbReference type="ARBA" id="ARBA00022989"/>
    </source>
</evidence>
<dbReference type="InterPro" id="IPR008271">
    <property type="entry name" value="Ser/Thr_kinase_AS"/>
</dbReference>
<dbReference type="SMART" id="SM00220">
    <property type="entry name" value="S_TKc"/>
    <property type="match status" value="1"/>
</dbReference>
<dbReference type="PROSITE" id="PS50011">
    <property type="entry name" value="PROTEIN_KINASE_DOM"/>
    <property type="match status" value="1"/>
</dbReference>
<dbReference type="OMA" id="SVIHINK"/>
<keyword evidence="23" id="KW-1185">Reference proteome</keyword>
<dbReference type="FunFam" id="3.30.200.20:FF:000178">
    <property type="entry name" value="serine/threonine-protein kinase PBS1-like"/>
    <property type="match status" value="1"/>
</dbReference>
<dbReference type="InterPro" id="IPR000719">
    <property type="entry name" value="Prot_kinase_dom"/>
</dbReference>
<comment type="subcellular location">
    <subcellularLocation>
        <location evidence="1">Membrane</location>
        <topology evidence="1">Single-pass type I membrane protein</topology>
    </subcellularLocation>
</comment>
<dbReference type="PROSITE" id="PS00107">
    <property type="entry name" value="PROTEIN_KINASE_ATP"/>
    <property type="match status" value="1"/>
</dbReference>
<dbReference type="GO" id="GO:0016020">
    <property type="term" value="C:membrane"/>
    <property type="evidence" value="ECO:0007669"/>
    <property type="project" value="UniProtKB-SubCell"/>
</dbReference>
<evidence type="ECO:0000256" key="19">
    <source>
        <dbReference type="PROSITE-ProRule" id="PRU10141"/>
    </source>
</evidence>
<feature type="domain" description="Protein kinase" evidence="21">
    <location>
        <begin position="19"/>
        <end position="309"/>
    </location>
</feature>
<keyword evidence="14" id="KW-1015">Disulfide bond</keyword>
<proteinExistence type="inferred from homology"/>
<keyword evidence="8" id="KW-0430">Lectin</keyword>
<evidence type="ECO:0000256" key="3">
    <source>
        <dbReference type="ARBA" id="ARBA00022527"/>
    </source>
</evidence>
<dbReference type="PANTHER" id="PTHR47974:SF9">
    <property type="entry name" value="RECEPTOR-LIKE SERINE_THREONINE-PROTEIN KINASE"/>
    <property type="match status" value="1"/>
</dbReference>
<evidence type="ECO:0000256" key="1">
    <source>
        <dbReference type="ARBA" id="ARBA00004479"/>
    </source>
</evidence>
<keyword evidence="16" id="KW-0325">Glycoprotein</keyword>
<evidence type="ECO:0000256" key="16">
    <source>
        <dbReference type="ARBA" id="ARBA00023180"/>
    </source>
</evidence>
<dbReference type="GO" id="GO:0005524">
    <property type="term" value="F:ATP binding"/>
    <property type="evidence" value="ECO:0007669"/>
    <property type="project" value="UniProtKB-UniRule"/>
</dbReference>
<dbReference type="GO" id="GO:0030246">
    <property type="term" value="F:carbohydrate binding"/>
    <property type="evidence" value="ECO:0007669"/>
    <property type="project" value="UniProtKB-KW"/>
</dbReference>
<dbReference type="PANTHER" id="PTHR47974">
    <property type="entry name" value="OS07G0415500 PROTEIN"/>
    <property type="match status" value="1"/>
</dbReference>
<comment type="similarity">
    <text evidence="20">Belongs to the protein kinase superfamily.</text>
</comment>
<keyword evidence="5" id="KW-0808">Transferase</keyword>
<keyword evidence="12" id="KW-1133">Transmembrane helix</keyword>
<keyword evidence="10" id="KW-0418">Kinase</keyword>
<evidence type="ECO:0000256" key="14">
    <source>
        <dbReference type="ARBA" id="ARBA00023157"/>
    </source>
</evidence>
<protein>
    <recommendedName>
        <fullName evidence="2">non-specific serine/threonine protein kinase</fullName>
        <ecNumber evidence="2">2.7.11.1</ecNumber>
    </recommendedName>
</protein>
<dbReference type="EC" id="2.7.11.1" evidence="2"/>
<evidence type="ECO:0000256" key="8">
    <source>
        <dbReference type="ARBA" id="ARBA00022734"/>
    </source>
</evidence>
<dbReference type="GO" id="GO:0004674">
    <property type="term" value="F:protein serine/threonine kinase activity"/>
    <property type="evidence" value="ECO:0007669"/>
    <property type="project" value="UniProtKB-KW"/>
</dbReference>
<keyword evidence="4" id="KW-0597">Phosphoprotein</keyword>
<evidence type="ECO:0000256" key="13">
    <source>
        <dbReference type="ARBA" id="ARBA00023136"/>
    </source>
</evidence>
<evidence type="ECO:0000256" key="2">
    <source>
        <dbReference type="ARBA" id="ARBA00012513"/>
    </source>
</evidence>
<keyword evidence="11 19" id="KW-0067">ATP-binding</keyword>
<evidence type="ECO:0000313" key="22">
    <source>
        <dbReference type="EMBL" id="EFJ31395.1"/>
    </source>
</evidence>
<comment type="catalytic activity">
    <reaction evidence="17">
        <text>L-threonyl-[protein] + ATP = O-phospho-L-threonyl-[protein] + ADP + H(+)</text>
        <dbReference type="Rhea" id="RHEA:46608"/>
        <dbReference type="Rhea" id="RHEA-COMP:11060"/>
        <dbReference type="Rhea" id="RHEA-COMP:11605"/>
        <dbReference type="ChEBI" id="CHEBI:15378"/>
        <dbReference type="ChEBI" id="CHEBI:30013"/>
        <dbReference type="ChEBI" id="CHEBI:30616"/>
        <dbReference type="ChEBI" id="CHEBI:61977"/>
        <dbReference type="ChEBI" id="CHEBI:456216"/>
        <dbReference type="EC" id="2.7.11.1"/>
    </reaction>
</comment>
<evidence type="ECO:0000256" key="11">
    <source>
        <dbReference type="ARBA" id="ARBA00022840"/>
    </source>
</evidence>
<keyword evidence="15" id="KW-0675">Receptor</keyword>
<dbReference type="PROSITE" id="PS00108">
    <property type="entry name" value="PROTEIN_KINASE_ST"/>
    <property type="match status" value="1"/>
</dbReference>
<dbReference type="KEGG" id="smo:SELMODRAFT_88672"/>
<evidence type="ECO:0000256" key="4">
    <source>
        <dbReference type="ARBA" id="ARBA00022553"/>
    </source>
</evidence>
<dbReference type="InterPro" id="IPR017441">
    <property type="entry name" value="Protein_kinase_ATP_BS"/>
</dbReference>
<evidence type="ECO:0000256" key="7">
    <source>
        <dbReference type="ARBA" id="ARBA00022729"/>
    </source>
</evidence>
<keyword evidence="13" id="KW-0472">Membrane</keyword>
<dbReference type="Gene3D" id="3.30.200.20">
    <property type="entry name" value="Phosphorylase Kinase, domain 1"/>
    <property type="match status" value="1"/>
</dbReference>
<dbReference type="Gene3D" id="1.10.510.10">
    <property type="entry name" value="Transferase(Phosphotransferase) domain 1"/>
    <property type="match status" value="1"/>
</dbReference>
<dbReference type="AlphaFoldDB" id="D8R9E4"/>
<dbReference type="InParanoid" id="D8R9E4"/>
<keyword evidence="7" id="KW-0732">Signal</keyword>
<gene>
    <name evidence="22" type="ORF">SELMODRAFT_88672</name>
</gene>
<dbReference type="PIRSF" id="PIRSF000654">
    <property type="entry name" value="Integrin-linked_kinase"/>
    <property type="match status" value="1"/>
</dbReference>
<evidence type="ECO:0000256" key="15">
    <source>
        <dbReference type="ARBA" id="ARBA00023170"/>
    </source>
</evidence>
<organism evidence="23">
    <name type="scientific">Selaginella moellendorffii</name>
    <name type="common">Spikemoss</name>
    <dbReference type="NCBI Taxonomy" id="88036"/>
    <lineage>
        <taxon>Eukaryota</taxon>
        <taxon>Viridiplantae</taxon>
        <taxon>Streptophyta</taxon>
        <taxon>Embryophyta</taxon>
        <taxon>Tracheophyta</taxon>
        <taxon>Lycopodiopsida</taxon>
        <taxon>Selaginellales</taxon>
        <taxon>Selaginellaceae</taxon>
        <taxon>Selaginella</taxon>
    </lineage>
</organism>
<evidence type="ECO:0000256" key="20">
    <source>
        <dbReference type="RuleBase" id="RU000304"/>
    </source>
</evidence>
<dbReference type="FunFam" id="1.10.510.10:FF:000248">
    <property type="entry name" value="S-receptor-like kinase 5"/>
    <property type="match status" value="1"/>
</dbReference>
<dbReference type="eggNOG" id="ENOG502QUXB">
    <property type="taxonomic scope" value="Eukaryota"/>
</dbReference>
<dbReference type="SUPFAM" id="SSF56112">
    <property type="entry name" value="Protein kinase-like (PK-like)"/>
    <property type="match status" value="1"/>
</dbReference>
<name>D8R9E4_SELML</name>
<dbReference type="Proteomes" id="UP000001514">
    <property type="component" value="Unassembled WGS sequence"/>
</dbReference>
<comment type="catalytic activity">
    <reaction evidence="18">
        <text>L-seryl-[protein] + ATP = O-phospho-L-seryl-[protein] + ADP + H(+)</text>
        <dbReference type="Rhea" id="RHEA:17989"/>
        <dbReference type="Rhea" id="RHEA-COMP:9863"/>
        <dbReference type="Rhea" id="RHEA-COMP:11604"/>
        <dbReference type="ChEBI" id="CHEBI:15378"/>
        <dbReference type="ChEBI" id="CHEBI:29999"/>
        <dbReference type="ChEBI" id="CHEBI:30616"/>
        <dbReference type="ChEBI" id="CHEBI:83421"/>
        <dbReference type="ChEBI" id="CHEBI:456216"/>
        <dbReference type="EC" id="2.7.11.1"/>
    </reaction>
</comment>
<dbReference type="EMBL" id="GL377574">
    <property type="protein sequence ID" value="EFJ31395.1"/>
    <property type="molecule type" value="Genomic_DNA"/>
</dbReference>
<evidence type="ECO:0000256" key="17">
    <source>
        <dbReference type="ARBA" id="ARBA00047899"/>
    </source>
</evidence>
<sequence>MQGRLPQRFSYTTLDTATKGYSTKLGAGGYGSVYKGVLSDGRVVAVKKLDYSGTQGAKQFVTEIAGIGGISHVNIVKLCGFCIEGATQWLLVYEFMPNGSLDKWLFEQTSENLWLSWQQRIDIALGMAQGLVYLHEECREPILHLDIKPQNILLDTEFVAKVADFGMAKLLENRNETQVMTTMRGTPGYMAPEWLTHFMATKRCDVYSYGKVLLELIGGRRNIDLSKAVNSGDNTQPDESWYFPTWVVNQVEKGNFLEVIDERVRASASENYHQAKKMVHLALWCIQDNADARPSMRTIVEVLQGHLDLGSAPLIAKVAFR</sequence>
<dbReference type="CDD" id="cd14066">
    <property type="entry name" value="STKc_IRAK"/>
    <property type="match status" value="1"/>
</dbReference>
<evidence type="ECO:0000259" key="21">
    <source>
        <dbReference type="PROSITE" id="PS50011"/>
    </source>
</evidence>
<dbReference type="Gramene" id="EFJ31395">
    <property type="protein sequence ID" value="EFJ31395"/>
    <property type="gene ID" value="SELMODRAFT_88672"/>
</dbReference>
<reference evidence="22 23" key="1">
    <citation type="journal article" date="2011" name="Science">
        <title>The Selaginella genome identifies genetic changes associated with the evolution of vascular plants.</title>
        <authorList>
            <person name="Banks J.A."/>
            <person name="Nishiyama T."/>
            <person name="Hasebe M."/>
            <person name="Bowman J.L."/>
            <person name="Gribskov M."/>
            <person name="dePamphilis C."/>
            <person name="Albert V.A."/>
            <person name="Aono N."/>
            <person name="Aoyama T."/>
            <person name="Ambrose B.A."/>
            <person name="Ashton N.W."/>
            <person name="Axtell M.J."/>
            <person name="Barker E."/>
            <person name="Barker M.S."/>
            <person name="Bennetzen J.L."/>
            <person name="Bonawitz N.D."/>
            <person name="Chapple C."/>
            <person name="Cheng C."/>
            <person name="Correa L.G."/>
            <person name="Dacre M."/>
            <person name="DeBarry J."/>
            <person name="Dreyer I."/>
            <person name="Elias M."/>
            <person name="Engstrom E.M."/>
            <person name="Estelle M."/>
            <person name="Feng L."/>
            <person name="Finet C."/>
            <person name="Floyd S.K."/>
            <person name="Frommer W.B."/>
            <person name="Fujita T."/>
            <person name="Gramzow L."/>
            <person name="Gutensohn M."/>
            <person name="Harholt J."/>
            <person name="Hattori M."/>
            <person name="Heyl A."/>
            <person name="Hirai T."/>
            <person name="Hiwatashi Y."/>
            <person name="Ishikawa M."/>
            <person name="Iwata M."/>
            <person name="Karol K.G."/>
            <person name="Koehler B."/>
            <person name="Kolukisaoglu U."/>
            <person name="Kubo M."/>
            <person name="Kurata T."/>
            <person name="Lalonde S."/>
            <person name="Li K."/>
            <person name="Li Y."/>
            <person name="Litt A."/>
            <person name="Lyons E."/>
            <person name="Manning G."/>
            <person name="Maruyama T."/>
            <person name="Michael T.P."/>
            <person name="Mikami K."/>
            <person name="Miyazaki S."/>
            <person name="Morinaga S."/>
            <person name="Murata T."/>
            <person name="Mueller-Roeber B."/>
            <person name="Nelson D.R."/>
            <person name="Obara M."/>
            <person name="Oguri Y."/>
            <person name="Olmstead R.G."/>
            <person name="Onodera N."/>
            <person name="Petersen B.L."/>
            <person name="Pils B."/>
            <person name="Prigge M."/>
            <person name="Rensing S.A."/>
            <person name="Riano-Pachon D.M."/>
            <person name="Roberts A.W."/>
            <person name="Sato Y."/>
            <person name="Scheller H.V."/>
            <person name="Schulz B."/>
            <person name="Schulz C."/>
            <person name="Shakirov E.V."/>
            <person name="Shibagaki N."/>
            <person name="Shinohara N."/>
            <person name="Shippen D.E."/>
            <person name="Soerensen I."/>
            <person name="Sotooka R."/>
            <person name="Sugimoto N."/>
            <person name="Sugita M."/>
            <person name="Sumikawa N."/>
            <person name="Tanurdzic M."/>
            <person name="Theissen G."/>
            <person name="Ulvskov P."/>
            <person name="Wakazuki S."/>
            <person name="Weng J.K."/>
            <person name="Willats W.W."/>
            <person name="Wipf D."/>
            <person name="Wolf P.G."/>
            <person name="Yang L."/>
            <person name="Zimmer A.D."/>
            <person name="Zhu Q."/>
            <person name="Mitros T."/>
            <person name="Hellsten U."/>
            <person name="Loque D."/>
            <person name="Otillar R."/>
            <person name="Salamov A."/>
            <person name="Schmutz J."/>
            <person name="Shapiro H."/>
            <person name="Lindquist E."/>
            <person name="Lucas S."/>
            <person name="Rokhsar D."/>
            <person name="Grigoriev I.V."/>
        </authorList>
    </citation>
    <scope>NUCLEOTIDE SEQUENCE [LARGE SCALE GENOMIC DNA]</scope>
</reference>
<evidence type="ECO:0000313" key="23">
    <source>
        <dbReference type="Proteomes" id="UP000001514"/>
    </source>
</evidence>
<feature type="binding site" evidence="19">
    <location>
        <position position="48"/>
    </location>
    <ligand>
        <name>ATP</name>
        <dbReference type="ChEBI" id="CHEBI:30616"/>
    </ligand>
</feature>
<accession>D8R9E4</accession>
<evidence type="ECO:0000256" key="9">
    <source>
        <dbReference type="ARBA" id="ARBA00022741"/>
    </source>
</evidence>
<dbReference type="HOGENOM" id="CLU_000288_21_4_1"/>
<keyword evidence="9 19" id="KW-0547">Nucleotide-binding</keyword>
<evidence type="ECO:0000256" key="5">
    <source>
        <dbReference type="ARBA" id="ARBA00022679"/>
    </source>
</evidence>
<dbReference type="OrthoDB" id="310217at2759"/>
<evidence type="ECO:0000256" key="6">
    <source>
        <dbReference type="ARBA" id="ARBA00022692"/>
    </source>
</evidence>
<keyword evidence="3 20" id="KW-0723">Serine/threonine-protein kinase</keyword>
<evidence type="ECO:0000256" key="18">
    <source>
        <dbReference type="ARBA" id="ARBA00048679"/>
    </source>
</evidence>